<gene>
    <name evidence="2" type="ORF">V565_120850</name>
</gene>
<dbReference type="Gene3D" id="3.30.2130.10">
    <property type="entry name" value="VC0802-like"/>
    <property type="match status" value="1"/>
</dbReference>
<dbReference type="OrthoDB" id="58529at2759"/>
<dbReference type="EMBL" id="AZST01000489">
    <property type="protein sequence ID" value="KEP48587.1"/>
    <property type="molecule type" value="Genomic_DNA"/>
</dbReference>
<dbReference type="GO" id="GO:0046394">
    <property type="term" value="P:carboxylic acid biosynthetic process"/>
    <property type="evidence" value="ECO:0007669"/>
    <property type="project" value="UniProtKB-ARBA"/>
</dbReference>
<evidence type="ECO:0000259" key="1">
    <source>
        <dbReference type="Pfam" id="PF13840"/>
    </source>
</evidence>
<keyword evidence="3" id="KW-1185">Reference proteome</keyword>
<dbReference type="HOGENOM" id="CLU_130568_0_0_1"/>
<dbReference type="InterPro" id="IPR045865">
    <property type="entry name" value="ACT-like_dom_sf"/>
</dbReference>
<dbReference type="GO" id="GO:0006520">
    <property type="term" value="P:amino acid metabolic process"/>
    <property type="evidence" value="ECO:0007669"/>
    <property type="project" value="UniProtKB-ARBA"/>
</dbReference>
<proteinExistence type="predicted"/>
<dbReference type="AlphaFoldDB" id="A0A074SEX3"/>
<sequence>MPPPSTSPALHLLILPKPFRVFKLLPSTSFPLALLGILQKPPIGDEFVSVTRNAGEVSVVTDHIFHKSDELGVNEEGNLWRCIKVKGPMEHSLTGIMAALTAPLRDAGVPIFAISTWDTDWLLVGINDLEKATQALSADGWLFVTE</sequence>
<dbReference type="Pfam" id="PF13840">
    <property type="entry name" value="ACT_7"/>
    <property type="match status" value="1"/>
</dbReference>
<accession>A0A074SEX3</accession>
<dbReference type="PANTHER" id="PTHR31131:SF6">
    <property type="entry name" value="CASTOR ACT DOMAIN-CONTAINING PROTEIN"/>
    <property type="match status" value="1"/>
</dbReference>
<dbReference type="Proteomes" id="UP000027456">
    <property type="component" value="Unassembled WGS sequence"/>
</dbReference>
<name>A0A074SEX3_9AGAM</name>
<dbReference type="SUPFAM" id="SSF55021">
    <property type="entry name" value="ACT-like"/>
    <property type="match status" value="1"/>
</dbReference>
<feature type="domain" description="CASTOR ACT" evidence="1">
    <location>
        <begin position="79"/>
        <end position="137"/>
    </location>
</feature>
<protein>
    <submittedName>
        <fullName evidence="2">RhoGEF domain protein</fullName>
    </submittedName>
</protein>
<reference evidence="2 3" key="1">
    <citation type="submission" date="2013-12" db="EMBL/GenBank/DDBJ databases">
        <authorList>
            <person name="Cubeta M."/>
            <person name="Pakala S."/>
            <person name="Fedorova N."/>
            <person name="Thomas E."/>
            <person name="Dean R."/>
            <person name="Jabaji S."/>
            <person name="Neate S."/>
            <person name="Toda T."/>
            <person name="Tavantzis S."/>
            <person name="Vilgalys R."/>
            <person name="Bharathan N."/>
            <person name="Pakala S."/>
            <person name="Losada L.S."/>
            <person name="Zafar N."/>
            <person name="Nierman W."/>
        </authorList>
    </citation>
    <scope>NUCLEOTIDE SEQUENCE [LARGE SCALE GENOMIC DNA]</scope>
    <source>
        <strain evidence="2 3">123E</strain>
    </source>
</reference>
<dbReference type="InterPro" id="IPR051719">
    <property type="entry name" value="CASTOR_mTORC1"/>
</dbReference>
<dbReference type="InterPro" id="IPR027795">
    <property type="entry name" value="CASTOR_ACT_dom"/>
</dbReference>
<comment type="caution">
    <text evidence="2">The sequence shown here is derived from an EMBL/GenBank/DDBJ whole genome shotgun (WGS) entry which is preliminary data.</text>
</comment>
<dbReference type="PANTHER" id="PTHR31131">
    <property type="entry name" value="CHROMOSOME 1, WHOLE GENOME SHOTGUN SEQUENCE"/>
    <property type="match status" value="1"/>
</dbReference>
<organism evidence="2 3">
    <name type="scientific">Rhizoctonia solani 123E</name>
    <dbReference type="NCBI Taxonomy" id="1423351"/>
    <lineage>
        <taxon>Eukaryota</taxon>
        <taxon>Fungi</taxon>
        <taxon>Dikarya</taxon>
        <taxon>Basidiomycota</taxon>
        <taxon>Agaricomycotina</taxon>
        <taxon>Agaricomycetes</taxon>
        <taxon>Cantharellales</taxon>
        <taxon>Ceratobasidiaceae</taxon>
        <taxon>Rhizoctonia</taxon>
    </lineage>
</organism>
<evidence type="ECO:0000313" key="3">
    <source>
        <dbReference type="Proteomes" id="UP000027456"/>
    </source>
</evidence>
<evidence type="ECO:0000313" key="2">
    <source>
        <dbReference type="EMBL" id="KEP48587.1"/>
    </source>
</evidence>